<dbReference type="SUPFAM" id="SSF53474">
    <property type="entry name" value="alpha/beta-Hydrolases"/>
    <property type="match status" value="1"/>
</dbReference>
<evidence type="ECO:0000256" key="2">
    <source>
        <dbReference type="SAM" id="SignalP"/>
    </source>
</evidence>
<evidence type="ECO:0000313" key="4">
    <source>
        <dbReference type="EnsemblMetazoa" id="XP_001603584"/>
    </source>
</evidence>
<dbReference type="FunCoup" id="A0A7M7G556">
    <property type="interactions" value="60"/>
</dbReference>
<dbReference type="AlphaFoldDB" id="A0A7M7G556"/>
<name>A0A7M7G556_NASVI</name>
<gene>
    <name evidence="4" type="primary">100119878</name>
</gene>
<keyword evidence="5" id="KW-1185">Reference proteome</keyword>
<dbReference type="Proteomes" id="UP000002358">
    <property type="component" value="Chromosome 5"/>
</dbReference>
<dbReference type="InParanoid" id="A0A7M7G556"/>
<protein>
    <recommendedName>
        <fullName evidence="3">Carboxylesterase type B domain-containing protein</fullName>
    </recommendedName>
</protein>
<accession>A0A7M7G556</accession>
<keyword evidence="1" id="KW-0325">Glycoprotein</keyword>
<dbReference type="Pfam" id="PF00135">
    <property type="entry name" value="COesterase"/>
    <property type="match status" value="1"/>
</dbReference>
<feature type="chain" id="PRO_5029869063" description="Carboxylesterase type B domain-containing protein" evidence="2">
    <location>
        <begin position="23"/>
        <end position="564"/>
    </location>
</feature>
<dbReference type="Gene3D" id="3.40.50.1820">
    <property type="entry name" value="alpha/beta hydrolase"/>
    <property type="match status" value="1"/>
</dbReference>
<dbReference type="ESTHER" id="nasvi-k7iv21">
    <property type="family name" value="Carb_B_Arthropoda"/>
</dbReference>
<feature type="signal peptide" evidence="2">
    <location>
        <begin position="1"/>
        <end position="22"/>
    </location>
</feature>
<dbReference type="FunFam" id="3.40.50.1820:FF:000155">
    <property type="entry name" value="Carboxylic ester hydrolase"/>
    <property type="match status" value="1"/>
</dbReference>
<dbReference type="InterPro" id="IPR029058">
    <property type="entry name" value="AB_hydrolase_fold"/>
</dbReference>
<dbReference type="PANTHER" id="PTHR11559">
    <property type="entry name" value="CARBOXYLESTERASE"/>
    <property type="match status" value="1"/>
</dbReference>
<proteinExistence type="predicted"/>
<evidence type="ECO:0000259" key="3">
    <source>
        <dbReference type="Pfam" id="PF00135"/>
    </source>
</evidence>
<evidence type="ECO:0000256" key="1">
    <source>
        <dbReference type="ARBA" id="ARBA00023180"/>
    </source>
</evidence>
<dbReference type="InterPro" id="IPR002018">
    <property type="entry name" value="CarbesteraseB"/>
</dbReference>
<dbReference type="KEGG" id="nvi:100119878"/>
<evidence type="ECO:0000313" key="5">
    <source>
        <dbReference type="Proteomes" id="UP000002358"/>
    </source>
</evidence>
<reference evidence="4" key="1">
    <citation type="submission" date="2021-01" db="UniProtKB">
        <authorList>
            <consortium name="EnsemblMetazoa"/>
        </authorList>
    </citation>
    <scope>IDENTIFICATION</scope>
</reference>
<sequence>MELRSFAQILFCAILVLLGVSGDDSPVVETSLGKIKGSFMTSRLGKQIYSFRGIRYGKPPIGERRFKVPEPIDAWTGAFDASEEGPSCIRPAGRNLSEDCLALNIYTTKLPSKSNAVKRPVIVFFPPGGFTGYSAQSYLWGPQYYLDQDIVLVTVNYRLSALGFISTGDEHAPGNLGLKDQVVALRFVRDHIARFSGDPNSVTISGCSAGSWSVILHMLSPMSRGLFHKAIAMSGSPLKPKLLPSDMSDVAKKQASFVDCPVDDLDKMFECLKKVPAQQFGATLSRFNEFYGDPILIFSPVVEPKIEGVERFLRAQPVDIIRSGDFNHVPLITGVTKDEIVGTALRAAEAAQKGNTSYFDDLNAEWERVAPISFQYDRTGEQSVQASRALKKFYFNDEPVSFKNVDKLAQAYGDAIVGFPVHRSATLMAKYNTKPVHYYKFVYQGRYSYQTWSETKKPYGVVHHDDLIYVFYISYAFPFFDKDAPETPMVEKMTSIWANFAKTGEPIPKNNDLFKKVKWNVLTPENHKYLEINDTFAMKANLFADRYELWGRLFPLPTYQKPEC</sequence>
<dbReference type="InterPro" id="IPR050309">
    <property type="entry name" value="Type-B_Carboxylest/Lipase"/>
</dbReference>
<dbReference type="SMR" id="A0A7M7G556"/>
<organism evidence="4 5">
    <name type="scientific">Nasonia vitripennis</name>
    <name type="common">Parasitic wasp</name>
    <dbReference type="NCBI Taxonomy" id="7425"/>
    <lineage>
        <taxon>Eukaryota</taxon>
        <taxon>Metazoa</taxon>
        <taxon>Ecdysozoa</taxon>
        <taxon>Arthropoda</taxon>
        <taxon>Hexapoda</taxon>
        <taxon>Insecta</taxon>
        <taxon>Pterygota</taxon>
        <taxon>Neoptera</taxon>
        <taxon>Endopterygota</taxon>
        <taxon>Hymenoptera</taxon>
        <taxon>Apocrita</taxon>
        <taxon>Proctotrupomorpha</taxon>
        <taxon>Chalcidoidea</taxon>
        <taxon>Pteromalidae</taxon>
        <taxon>Pteromalinae</taxon>
        <taxon>Nasonia</taxon>
    </lineage>
</organism>
<dbReference type="EnsemblMetazoa" id="XM_001603534">
    <property type="protein sequence ID" value="XP_001603584"/>
    <property type="gene ID" value="LOC100119878"/>
</dbReference>
<keyword evidence="2" id="KW-0732">Signal</keyword>
<feature type="domain" description="Carboxylesterase type B" evidence="3">
    <location>
        <begin position="24"/>
        <end position="550"/>
    </location>
</feature>
<dbReference type="OrthoDB" id="19653at2759"/>